<protein>
    <submittedName>
        <fullName evidence="1">Uncharacterized protein</fullName>
    </submittedName>
</protein>
<organism evidence="1 2">
    <name type="scientific">Rhizopus azygosporus</name>
    <name type="common">Rhizopus microsporus var. azygosporus</name>
    <dbReference type="NCBI Taxonomy" id="86630"/>
    <lineage>
        <taxon>Eukaryota</taxon>
        <taxon>Fungi</taxon>
        <taxon>Fungi incertae sedis</taxon>
        <taxon>Mucoromycota</taxon>
        <taxon>Mucoromycotina</taxon>
        <taxon>Mucoromycetes</taxon>
        <taxon>Mucorales</taxon>
        <taxon>Mucorineae</taxon>
        <taxon>Rhizopodaceae</taxon>
        <taxon>Rhizopus</taxon>
    </lineage>
</organism>
<accession>A0A367JXH5</accession>
<dbReference type="AlphaFoldDB" id="A0A367JXH5"/>
<keyword evidence="2" id="KW-1185">Reference proteome</keyword>
<proteinExistence type="predicted"/>
<gene>
    <name evidence="1" type="ORF">CU097_014233</name>
</gene>
<feature type="non-terminal residue" evidence="1">
    <location>
        <position position="85"/>
    </location>
</feature>
<evidence type="ECO:0000313" key="2">
    <source>
        <dbReference type="Proteomes" id="UP000252139"/>
    </source>
</evidence>
<name>A0A367JXH5_RHIAZ</name>
<sequence>MAFEEIAQRLHAFKSTVSCYCDAWGITRLVHLSGWPAVLNETDKPLINRIAITSELKTGVEVHQLLMTLYATLTYFTILNALKTI</sequence>
<evidence type="ECO:0000313" key="1">
    <source>
        <dbReference type="EMBL" id="RCH94595.1"/>
    </source>
</evidence>
<reference evidence="1 2" key="1">
    <citation type="journal article" date="2018" name="G3 (Bethesda)">
        <title>Phylogenetic and Phylogenomic Definition of Rhizopus Species.</title>
        <authorList>
            <person name="Gryganskyi A.P."/>
            <person name="Golan J."/>
            <person name="Dolatabadi S."/>
            <person name="Mondo S."/>
            <person name="Robb S."/>
            <person name="Idnurm A."/>
            <person name="Muszewska A."/>
            <person name="Steczkiewicz K."/>
            <person name="Masonjones S."/>
            <person name="Liao H.L."/>
            <person name="Gajdeczka M.T."/>
            <person name="Anike F."/>
            <person name="Vuek A."/>
            <person name="Anishchenko I.M."/>
            <person name="Voigt K."/>
            <person name="de Hoog G.S."/>
            <person name="Smith M.E."/>
            <person name="Heitman J."/>
            <person name="Vilgalys R."/>
            <person name="Stajich J.E."/>
        </authorList>
    </citation>
    <scope>NUCLEOTIDE SEQUENCE [LARGE SCALE GENOMIC DNA]</scope>
    <source>
        <strain evidence="1 2">CBS 357.93</strain>
    </source>
</reference>
<dbReference type="Proteomes" id="UP000252139">
    <property type="component" value="Unassembled WGS sequence"/>
</dbReference>
<dbReference type="EMBL" id="PJQL01000561">
    <property type="protein sequence ID" value="RCH94595.1"/>
    <property type="molecule type" value="Genomic_DNA"/>
</dbReference>
<dbReference type="OrthoDB" id="2236088at2759"/>
<comment type="caution">
    <text evidence="1">The sequence shown here is derived from an EMBL/GenBank/DDBJ whole genome shotgun (WGS) entry which is preliminary data.</text>
</comment>